<name>A0ABQ0JXR2_9BACT</name>
<dbReference type="Gene3D" id="1.10.150.130">
    <property type="match status" value="1"/>
</dbReference>
<reference evidence="6" key="1">
    <citation type="journal article" date="2015" name="Genome Announc.">
        <title>Draft Genome Sequence of an Anaerobic Ammonium-Oxidizing Bacterium, "Candidatus Brocadia sinica".</title>
        <authorList>
            <person name="Oshiki M."/>
            <person name="Shinyako-Hata K."/>
            <person name="Satoh H."/>
            <person name="Okabe S."/>
        </authorList>
    </citation>
    <scope>NUCLEOTIDE SEQUENCE [LARGE SCALE GENOMIC DNA]</scope>
    <source>
        <strain evidence="6">JPN1</strain>
    </source>
</reference>
<evidence type="ECO:0000259" key="4">
    <source>
        <dbReference type="PROSITE" id="PS51900"/>
    </source>
</evidence>
<proteinExistence type="predicted"/>
<evidence type="ECO:0000256" key="1">
    <source>
        <dbReference type="ARBA" id="ARBA00022908"/>
    </source>
</evidence>
<protein>
    <submittedName>
        <fullName evidence="5">Phage integrase family protein</fullName>
    </submittedName>
</protein>
<dbReference type="EMBL" id="BAFN01000001">
    <property type="protein sequence ID" value="GAN33480.1"/>
    <property type="molecule type" value="Genomic_DNA"/>
</dbReference>
<dbReference type="PROSITE" id="PS51900">
    <property type="entry name" value="CB"/>
    <property type="match status" value="1"/>
</dbReference>
<dbReference type="InterPro" id="IPR011010">
    <property type="entry name" value="DNA_brk_join_enz"/>
</dbReference>
<dbReference type="Proteomes" id="UP000032309">
    <property type="component" value="Unassembled WGS sequence"/>
</dbReference>
<evidence type="ECO:0000313" key="5">
    <source>
        <dbReference type="EMBL" id="GAN33480.1"/>
    </source>
</evidence>
<sequence length="162" mass="19128">MKVMRRHKGLYKRGRIWWMMYSDGHGRTIRESAGTTSQREAEYILNCKKKAVREGKLPDLKKIKHCKLVELAQDYLKWSERQRVHKTKKYWIPQLIKAFGNLNVSDLNPKIIEQWQSERLKTNKPSTVNRLTTCLKHMINKGVEWGNGNGRNFEISEKSQTT</sequence>
<dbReference type="InterPro" id="IPR010998">
    <property type="entry name" value="Integrase_recombinase_N"/>
</dbReference>
<feature type="domain" description="Core-binding (CB)" evidence="4">
    <location>
        <begin position="66"/>
        <end position="143"/>
    </location>
</feature>
<keyword evidence="2 3" id="KW-0238">DNA-binding</keyword>
<organism evidence="5 6">
    <name type="scientific">Candidatus Brocadia sinica JPN1</name>
    <dbReference type="NCBI Taxonomy" id="1197129"/>
    <lineage>
        <taxon>Bacteria</taxon>
        <taxon>Pseudomonadati</taxon>
        <taxon>Planctomycetota</taxon>
        <taxon>Candidatus Brocadiia</taxon>
        <taxon>Candidatus Brocadiales</taxon>
        <taxon>Candidatus Brocadiaceae</taxon>
        <taxon>Candidatus Brocadia</taxon>
    </lineage>
</organism>
<keyword evidence="6" id="KW-1185">Reference proteome</keyword>
<evidence type="ECO:0000256" key="2">
    <source>
        <dbReference type="ARBA" id="ARBA00023125"/>
    </source>
</evidence>
<accession>A0ABQ0JXR2</accession>
<evidence type="ECO:0000256" key="3">
    <source>
        <dbReference type="PROSITE-ProRule" id="PRU01248"/>
    </source>
</evidence>
<comment type="caution">
    <text evidence="5">The sequence shown here is derived from an EMBL/GenBank/DDBJ whole genome shotgun (WGS) entry which is preliminary data.</text>
</comment>
<gene>
    <name evidence="5" type="ORF">BROSI_A2004</name>
</gene>
<dbReference type="SUPFAM" id="SSF56349">
    <property type="entry name" value="DNA breaking-rejoining enzymes"/>
    <property type="match status" value="1"/>
</dbReference>
<dbReference type="InterPro" id="IPR044068">
    <property type="entry name" value="CB"/>
</dbReference>
<keyword evidence="1" id="KW-0229">DNA integration</keyword>
<evidence type="ECO:0000313" key="6">
    <source>
        <dbReference type="Proteomes" id="UP000032309"/>
    </source>
</evidence>